<organism evidence="1 2">
    <name type="scientific">Dokdonia sinensis</name>
    <dbReference type="NCBI Taxonomy" id="2479847"/>
    <lineage>
        <taxon>Bacteria</taxon>
        <taxon>Pseudomonadati</taxon>
        <taxon>Bacteroidota</taxon>
        <taxon>Flavobacteriia</taxon>
        <taxon>Flavobacteriales</taxon>
        <taxon>Flavobacteriaceae</taxon>
        <taxon>Dokdonia</taxon>
    </lineage>
</organism>
<keyword evidence="1" id="KW-0489">Methyltransferase</keyword>
<proteinExistence type="predicted"/>
<dbReference type="Gene3D" id="3.40.50.150">
    <property type="entry name" value="Vaccinia Virus protein VP39"/>
    <property type="match status" value="1"/>
</dbReference>
<dbReference type="EMBL" id="REFV01000009">
    <property type="protein sequence ID" value="RMB57952.1"/>
    <property type="molecule type" value="Genomic_DNA"/>
</dbReference>
<protein>
    <submittedName>
        <fullName evidence="1">Class I SAM-dependent methyltransferase</fullName>
    </submittedName>
</protein>
<keyword evidence="1" id="KW-0808">Transferase</keyword>
<keyword evidence="2" id="KW-1185">Reference proteome</keyword>
<evidence type="ECO:0000313" key="2">
    <source>
        <dbReference type="Proteomes" id="UP000281985"/>
    </source>
</evidence>
<dbReference type="GO" id="GO:0008168">
    <property type="term" value="F:methyltransferase activity"/>
    <property type="evidence" value="ECO:0007669"/>
    <property type="project" value="UniProtKB-KW"/>
</dbReference>
<comment type="caution">
    <text evidence="1">The sequence shown here is derived from an EMBL/GenBank/DDBJ whole genome shotgun (WGS) entry which is preliminary data.</text>
</comment>
<reference evidence="1 2" key="1">
    <citation type="submission" date="2018-10" db="EMBL/GenBank/DDBJ databases">
        <title>Dokdonia luteus sp. nov., isolated from sea water.</title>
        <authorList>
            <person name="Zhou L.Y."/>
            <person name="Du Z.J."/>
        </authorList>
    </citation>
    <scope>NUCLEOTIDE SEQUENCE [LARGE SCALE GENOMIC DNA]</scope>
    <source>
        <strain evidence="1 2">SH27</strain>
    </source>
</reference>
<dbReference type="InterPro" id="IPR029063">
    <property type="entry name" value="SAM-dependent_MTases_sf"/>
</dbReference>
<dbReference type="OrthoDB" id="938855at2"/>
<dbReference type="GO" id="GO:0032259">
    <property type="term" value="P:methylation"/>
    <property type="evidence" value="ECO:0007669"/>
    <property type="project" value="UniProtKB-KW"/>
</dbReference>
<dbReference type="RefSeq" id="WP_121917555.1">
    <property type="nucleotide sequence ID" value="NZ_REFV01000009.1"/>
</dbReference>
<dbReference type="AlphaFoldDB" id="A0A3M0G6L4"/>
<dbReference type="Proteomes" id="UP000281985">
    <property type="component" value="Unassembled WGS sequence"/>
</dbReference>
<name>A0A3M0G6L4_9FLAO</name>
<evidence type="ECO:0000313" key="1">
    <source>
        <dbReference type="EMBL" id="RMB57952.1"/>
    </source>
</evidence>
<accession>A0A3M0G6L4</accession>
<gene>
    <name evidence="1" type="ORF">EAX61_10010</name>
</gene>
<sequence>MNPKIWTPRYIVNRMRNFFFEKRHKDLPWITPEAIAILDEMLTKEDVGVEFGSGKSTAWYAKRMKHLTSVEDHEGWYNAVKKQFETLGLNNVDYLFKSAQGQPEQSDYCKVMNDFEKNSLDFIVVDGKHRDILALEAIDKLKVGGVLLLDDSQRYLAHTTVAPYAVGDTASNMTDNWKNFQNRIKAWRMIWTSNGVSDTAIFIKK</sequence>
<dbReference type="SUPFAM" id="SSF53335">
    <property type="entry name" value="S-adenosyl-L-methionine-dependent methyltransferases"/>
    <property type="match status" value="1"/>
</dbReference>
<dbReference type="Pfam" id="PF13578">
    <property type="entry name" value="Methyltransf_24"/>
    <property type="match status" value="1"/>
</dbReference>